<organism evidence="3">
    <name type="scientific">Soboliphyme baturini</name>
    <dbReference type="NCBI Taxonomy" id="241478"/>
    <lineage>
        <taxon>Eukaryota</taxon>
        <taxon>Metazoa</taxon>
        <taxon>Ecdysozoa</taxon>
        <taxon>Nematoda</taxon>
        <taxon>Enoplea</taxon>
        <taxon>Dorylaimia</taxon>
        <taxon>Dioctophymatida</taxon>
        <taxon>Dioctophymatoidea</taxon>
        <taxon>Soboliphymatidae</taxon>
        <taxon>Soboliphyme</taxon>
    </lineage>
</organism>
<dbReference type="Proteomes" id="UP000270296">
    <property type="component" value="Unassembled WGS sequence"/>
</dbReference>
<gene>
    <name evidence="1" type="ORF">SBAD_LOCUS3638</name>
</gene>
<reference evidence="3" key="1">
    <citation type="submission" date="2016-06" db="UniProtKB">
        <authorList>
            <consortium name="WormBaseParasite"/>
        </authorList>
    </citation>
    <scope>IDENTIFICATION</scope>
</reference>
<name>A0A183IJ42_9BILA</name>
<evidence type="ECO:0000313" key="3">
    <source>
        <dbReference type="WBParaSite" id="SBAD_0000380201-mRNA-1"/>
    </source>
</evidence>
<evidence type="ECO:0000313" key="1">
    <source>
        <dbReference type="EMBL" id="VDP01876.1"/>
    </source>
</evidence>
<reference evidence="1 2" key="2">
    <citation type="submission" date="2018-11" db="EMBL/GenBank/DDBJ databases">
        <authorList>
            <consortium name="Pathogen Informatics"/>
        </authorList>
    </citation>
    <scope>NUCLEOTIDE SEQUENCE [LARGE SCALE GENOMIC DNA]</scope>
</reference>
<accession>A0A183IJ42</accession>
<evidence type="ECO:0000313" key="2">
    <source>
        <dbReference type="Proteomes" id="UP000270296"/>
    </source>
</evidence>
<dbReference type="WBParaSite" id="SBAD_0000380201-mRNA-1">
    <property type="protein sequence ID" value="SBAD_0000380201-mRNA-1"/>
    <property type="gene ID" value="SBAD_0000380201"/>
</dbReference>
<dbReference type="EMBL" id="UZAM01007860">
    <property type="protein sequence ID" value="VDP01876.1"/>
    <property type="molecule type" value="Genomic_DNA"/>
</dbReference>
<dbReference type="AlphaFoldDB" id="A0A183IJ42"/>
<proteinExistence type="predicted"/>
<keyword evidence="2" id="KW-1185">Reference proteome</keyword>
<sequence length="87" mass="10470">MLIGKRPVEFTQRQWTEKKQRLVVAKVDLSSPLWRNNETHHLVTRCIVRVDNEVLWRKRKKGGRDKTRSTRKKRTKGRIRLFVSKGF</sequence>
<protein>
    <submittedName>
        <fullName evidence="1 3">Uncharacterized protein</fullName>
    </submittedName>
</protein>